<evidence type="ECO:0000256" key="2">
    <source>
        <dbReference type="SAM" id="Phobius"/>
    </source>
</evidence>
<protein>
    <recommendedName>
        <fullName evidence="3">Protein-glutamine gamma-glutamyltransferase-like C-terminal domain-containing protein</fullName>
    </recommendedName>
</protein>
<feature type="transmembrane region" description="Helical" evidence="2">
    <location>
        <begin position="20"/>
        <end position="39"/>
    </location>
</feature>
<dbReference type="RefSeq" id="WP_134755021.1">
    <property type="nucleotide sequence ID" value="NZ_MYFO02000015.1"/>
</dbReference>
<gene>
    <name evidence="4" type="ORF">B5M42_17220</name>
</gene>
<feature type="compositionally biased region" description="Pro residues" evidence="1">
    <location>
        <begin position="244"/>
        <end position="258"/>
    </location>
</feature>
<name>A0A4Y8PZ18_9BACL</name>
<evidence type="ECO:0000256" key="1">
    <source>
        <dbReference type="SAM" id="MobiDB-lite"/>
    </source>
</evidence>
<dbReference type="OrthoDB" id="2663086at2"/>
<feature type="transmembrane region" description="Helical" evidence="2">
    <location>
        <begin position="152"/>
        <end position="171"/>
    </location>
</feature>
<evidence type="ECO:0000259" key="3">
    <source>
        <dbReference type="Pfam" id="PF13559"/>
    </source>
</evidence>
<keyword evidence="5" id="KW-1185">Reference proteome</keyword>
<proteinExistence type="predicted"/>
<accession>A0A4Y8PZ18</accession>
<keyword evidence="2" id="KW-0472">Membrane</keyword>
<comment type="caution">
    <text evidence="4">The sequence shown here is derived from an EMBL/GenBank/DDBJ whole genome shotgun (WGS) entry which is preliminary data.</text>
</comment>
<reference evidence="4 5" key="1">
    <citation type="submission" date="2017-03" db="EMBL/GenBank/DDBJ databases">
        <title>Isolation of Levoglucosan Utilizing Bacteria.</title>
        <authorList>
            <person name="Arya A.S."/>
        </authorList>
    </citation>
    <scope>NUCLEOTIDE SEQUENCE [LARGE SCALE GENOMIC DNA]</scope>
    <source>
        <strain evidence="4 5">MEC069</strain>
    </source>
</reference>
<keyword evidence="2" id="KW-0812">Transmembrane</keyword>
<organism evidence="4 5">
    <name type="scientific">Paenibacillus athensensis</name>
    <dbReference type="NCBI Taxonomy" id="1967502"/>
    <lineage>
        <taxon>Bacteria</taxon>
        <taxon>Bacillati</taxon>
        <taxon>Bacillota</taxon>
        <taxon>Bacilli</taxon>
        <taxon>Bacillales</taxon>
        <taxon>Paenibacillaceae</taxon>
        <taxon>Paenibacillus</taxon>
    </lineage>
</organism>
<keyword evidence="2" id="KW-1133">Transmembrane helix</keyword>
<sequence>MHPRLQFANRSLPGRLARVVLLGCVELAVYFPLLLVLHWQLSPLPLWGTCLQLAACYGIGGIGGETGWLKRNVWALLFAALGGFAVFVPPGGPAAAGGWVLGAIGAWLVMRGIRLVRTPWSWRFPPMAFMFGFVAYFIAVPLMARIDTVQAYVPMTNALGFVSLVIFLFDLNRLRLLEATLSGDDEAQQAVTGTIRRHNRLWLSGAVGLVALIGFLPQLQAVALATLRAVAAALNRLLHREPPAAEPSAPPDATPAPMPLLGGEPHQPSLLTEALNLLLLIAGYTAVVVLALLALYLLIRRGFPALRGILQRLLGRFGVDDALDATGYVDEKETLLAWRELPKLWRKRLQARFSARAGAPDWSALPTRAARSRYLYALALAYAAGKGYRVNPALTPQETQRELDAAGLLPPQAGETLTALYNEARYSGKEPSEAQLREALEKAQPILPKQVR</sequence>
<feature type="region of interest" description="Disordered" evidence="1">
    <location>
        <begin position="242"/>
        <end position="263"/>
    </location>
</feature>
<dbReference type="Pfam" id="PF13559">
    <property type="entry name" value="DUF4129"/>
    <property type="match status" value="1"/>
</dbReference>
<dbReference type="EMBL" id="MYFO01000025">
    <property type="protein sequence ID" value="TFE85494.1"/>
    <property type="molecule type" value="Genomic_DNA"/>
</dbReference>
<evidence type="ECO:0000313" key="4">
    <source>
        <dbReference type="EMBL" id="TFE85494.1"/>
    </source>
</evidence>
<feature type="transmembrane region" description="Helical" evidence="2">
    <location>
        <begin position="128"/>
        <end position="146"/>
    </location>
</feature>
<feature type="domain" description="Protein-glutamine gamma-glutamyltransferase-like C-terminal" evidence="3">
    <location>
        <begin position="376"/>
        <end position="441"/>
    </location>
</feature>
<dbReference type="Proteomes" id="UP000298246">
    <property type="component" value="Unassembled WGS sequence"/>
</dbReference>
<feature type="transmembrane region" description="Helical" evidence="2">
    <location>
        <begin position="96"/>
        <end position="116"/>
    </location>
</feature>
<dbReference type="InterPro" id="IPR025403">
    <property type="entry name" value="TgpA-like_C"/>
</dbReference>
<evidence type="ECO:0000313" key="5">
    <source>
        <dbReference type="Proteomes" id="UP000298246"/>
    </source>
</evidence>
<dbReference type="AlphaFoldDB" id="A0A4Y8PZ18"/>
<feature type="transmembrane region" description="Helical" evidence="2">
    <location>
        <begin position="277"/>
        <end position="299"/>
    </location>
</feature>
<feature type="transmembrane region" description="Helical" evidence="2">
    <location>
        <begin position="201"/>
        <end position="219"/>
    </location>
</feature>